<dbReference type="InterPro" id="IPR003148">
    <property type="entry name" value="RCK_N"/>
</dbReference>
<dbReference type="Pfam" id="PF02254">
    <property type="entry name" value="TrkA_N"/>
    <property type="match status" value="1"/>
</dbReference>
<dbReference type="Proteomes" id="UP000010482">
    <property type="component" value="Chromosome"/>
</dbReference>
<dbReference type="InterPro" id="IPR036291">
    <property type="entry name" value="NAD(P)-bd_dom_sf"/>
</dbReference>
<dbReference type="PROSITE" id="PS51201">
    <property type="entry name" value="RCK_N"/>
    <property type="match status" value="1"/>
</dbReference>
<dbReference type="AlphaFoldDB" id="K9YXM5"/>
<reference evidence="4" key="1">
    <citation type="submission" date="2012-04" db="EMBL/GenBank/DDBJ databases">
        <title>Finished genome of Dactylococcopsis salina PCC 8305.</title>
        <authorList>
            <consortium name="US DOE Joint Genome Institute"/>
            <person name="Gugger M."/>
            <person name="Coursin T."/>
            <person name="Rippka R."/>
            <person name="Tandeau De Marsac N."/>
            <person name="Huntemann M."/>
            <person name="Wei C.-L."/>
            <person name="Han J."/>
            <person name="Detter J.C."/>
            <person name="Han C."/>
            <person name="Tapia R."/>
            <person name="Daligault H."/>
            <person name="Chen A."/>
            <person name="Krypides N."/>
            <person name="Mavromatis K."/>
            <person name="Markowitz V."/>
            <person name="Szeto E."/>
            <person name="Ivanova N."/>
            <person name="Ovchinnikova G."/>
            <person name="Pagani I."/>
            <person name="Pati A."/>
            <person name="Goodwin L."/>
            <person name="Peters L."/>
            <person name="Pitluck S."/>
            <person name="Woyke T."/>
            <person name="Kerfeld C."/>
        </authorList>
    </citation>
    <scope>NUCLEOTIDE SEQUENCE [LARGE SCALE GENOMIC DNA]</scope>
    <source>
        <strain evidence="4">PCC 8305</strain>
    </source>
</reference>
<dbReference type="STRING" id="13035.Dacsa_2499"/>
<dbReference type="PROSITE" id="PS51202">
    <property type="entry name" value="RCK_C"/>
    <property type="match status" value="1"/>
</dbReference>
<name>K9YXM5_DACS8</name>
<dbReference type="EMBL" id="CP003944">
    <property type="protein sequence ID" value="AFZ51090.1"/>
    <property type="molecule type" value="Genomic_DNA"/>
</dbReference>
<dbReference type="PANTHER" id="PTHR43833:SF7">
    <property type="entry name" value="KTR SYSTEM POTASSIUM UPTAKE PROTEIN C"/>
    <property type="match status" value="1"/>
</dbReference>
<feature type="domain" description="RCK C-terminal" evidence="3">
    <location>
        <begin position="153"/>
        <end position="236"/>
    </location>
</feature>
<dbReference type="eggNOG" id="COG0569">
    <property type="taxonomic scope" value="Bacteria"/>
</dbReference>
<dbReference type="InterPro" id="IPR050721">
    <property type="entry name" value="Trk_Ktr_HKT_K-transport"/>
</dbReference>
<keyword evidence="5" id="KW-1185">Reference proteome</keyword>
<dbReference type="OrthoDB" id="9776294at2"/>
<dbReference type="GO" id="GO:0006813">
    <property type="term" value="P:potassium ion transport"/>
    <property type="evidence" value="ECO:0007669"/>
    <property type="project" value="InterPro"/>
</dbReference>
<dbReference type="RefSeq" id="WP_015230080.1">
    <property type="nucleotide sequence ID" value="NC_019780.1"/>
</dbReference>
<organism evidence="4 5">
    <name type="scientific">Dactylococcopsis salina (strain PCC 8305)</name>
    <name type="common">Myxobactron salinum</name>
    <dbReference type="NCBI Taxonomy" id="13035"/>
    <lineage>
        <taxon>Bacteria</taxon>
        <taxon>Bacillati</taxon>
        <taxon>Cyanobacteriota</taxon>
        <taxon>Cyanophyceae</taxon>
        <taxon>Nodosilineales</taxon>
        <taxon>Cymatolegaceae</taxon>
        <taxon>Dactylococcopsis</taxon>
    </lineage>
</organism>
<dbReference type="KEGG" id="dsl:Dacsa_2499"/>
<evidence type="ECO:0000313" key="4">
    <source>
        <dbReference type="EMBL" id="AFZ51090.1"/>
    </source>
</evidence>
<dbReference type="InterPro" id="IPR036721">
    <property type="entry name" value="RCK_C_sf"/>
</dbReference>
<evidence type="ECO:0000256" key="1">
    <source>
        <dbReference type="SAM" id="MobiDB-lite"/>
    </source>
</evidence>
<dbReference type="InterPro" id="IPR006037">
    <property type="entry name" value="RCK_C"/>
</dbReference>
<dbReference type="SUPFAM" id="SSF116726">
    <property type="entry name" value="TrkA C-terminal domain-like"/>
    <property type="match status" value="1"/>
</dbReference>
<sequence length="251" mass="27825">MDIRASLKIFNQLRHQPKEFAVIGLGRFGQAVCRELRNLGCEVLGTDRDEKLVNQVLTDSLVSHAIQLDSTEPAALKEAGIFEFEVVIIAIGDYVQESIISTLNVKENGVKYVVAKASSHIHGKLLKRVGADRVVFPERDAGYELAHALAQPAILEKFDLDPEHSIVDIQIPEAFNGQTLAELELRNRYGLNVIAIKYGEKFDINPTPNYQLVKGSQMIVVGSNKDIKRLPTDSNQQHIQSDEAGELEKGV</sequence>
<feature type="region of interest" description="Disordered" evidence="1">
    <location>
        <begin position="228"/>
        <end position="251"/>
    </location>
</feature>
<evidence type="ECO:0000259" key="3">
    <source>
        <dbReference type="PROSITE" id="PS51202"/>
    </source>
</evidence>
<dbReference type="GO" id="GO:0008324">
    <property type="term" value="F:monoatomic cation transmembrane transporter activity"/>
    <property type="evidence" value="ECO:0007669"/>
    <property type="project" value="InterPro"/>
</dbReference>
<dbReference type="HOGENOM" id="CLU_046525_3_0_3"/>
<proteinExistence type="predicted"/>
<dbReference type="PATRIC" id="fig|13035.3.peg.2854"/>
<evidence type="ECO:0000259" key="2">
    <source>
        <dbReference type="PROSITE" id="PS51201"/>
    </source>
</evidence>
<dbReference type="Pfam" id="PF02080">
    <property type="entry name" value="TrkA_C"/>
    <property type="match status" value="1"/>
</dbReference>
<dbReference type="PANTHER" id="PTHR43833">
    <property type="entry name" value="POTASSIUM CHANNEL PROTEIN 2-RELATED-RELATED"/>
    <property type="match status" value="1"/>
</dbReference>
<evidence type="ECO:0000313" key="5">
    <source>
        <dbReference type="Proteomes" id="UP000010482"/>
    </source>
</evidence>
<dbReference type="SUPFAM" id="SSF51735">
    <property type="entry name" value="NAD(P)-binding Rossmann-fold domains"/>
    <property type="match status" value="1"/>
</dbReference>
<dbReference type="Gene3D" id="3.30.70.1450">
    <property type="entry name" value="Regulator of K+ conductance, C-terminal domain"/>
    <property type="match status" value="1"/>
</dbReference>
<feature type="domain" description="RCK N-terminal" evidence="2">
    <location>
        <begin position="17"/>
        <end position="135"/>
    </location>
</feature>
<dbReference type="Gene3D" id="3.40.50.720">
    <property type="entry name" value="NAD(P)-binding Rossmann-like Domain"/>
    <property type="match status" value="1"/>
</dbReference>
<gene>
    <name evidence="4" type="ORF">Dacsa_2499</name>
</gene>
<accession>K9YXM5</accession>
<protein>
    <submittedName>
        <fullName evidence="4">K+ transport system, NAD-binding component</fullName>
    </submittedName>
</protein>